<dbReference type="PANTHER" id="PTHR43272">
    <property type="entry name" value="LONG-CHAIN-FATTY-ACID--COA LIGASE"/>
    <property type="match status" value="1"/>
</dbReference>
<evidence type="ECO:0000259" key="5">
    <source>
        <dbReference type="Pfam" id="PF00501"/>
    </source>
</evidence>
<keyword evidence="4" id="KW-0812">Transmembrane</keyword>
<gene>
    <name evidence="6" type="ORF">JZ786_17850</name>
</gene>
<dbReference type="Gene3D" id="3.40.50.12780">
    <property type="entry name" value="N-terminal domain of ligase-like"/>
    <property type="match status" value="1"/>
</dbReference>
<reference evidence="6 7" key="1">
    <citation type="submission" date="2021-02" db="EMBL/GenBank/DDBJ databases">
        <title>Alicyclobacillus curvatus sp. nov. and Alicyclobacillus mengziensis sp. nov., two acidophilic bacteria isolated from acid mine drainage.</title>
        <authorList>
            <person name="Huang Y."/>
        </authorList>
    </citation>
    <scope>NUCLEOTIDE SEQUENCE [LARGE SCALE GENOMIC DNA]</scope>
    <source>
        <strain evidence="6 7">S30H14</strain>
    </source>
</reference>
<keyword evidence="4" id="KW-1133">Transmembrane helix</keyword>
<dbReference type="InterPro" id="IPR020845">
    <property type="entry name" value="AMP-binding_CS"/>
</dbReference>
<name>A0A9X7VWW3_9BACL</name>
<dbReference type="Proteomes" id="UP000663505">
    <property type="component" value="Chromosome"/>
</dbReference>
<evidence type="ECO:0000256" key="4">
    <source>
        <dbReference type="SAM" id="Phobius"/>
    </source>
</evidence>
<keyword evidence="2" id="KW-0067">ATP-binding</keyword>
<dbReference type="GO" id="GO:0004467">
    <property type="term" value="F:long-chain fatty acid-CoA ligase activity"/>
    <property type="evidence" value="ECO:0007669"/>
    <property type="project" value="TreeGrafter"/>
</dbReference>
<evidence type="ECO:0000256" key="2">
    <source>
        <dbReference type="ARBA" id="ARBA00022840"/>
    </source>
</evidence>
<dbReference type="Pfam" id="PF00501">
    <property type="entry name" value="AMP-binding"/>
    <property type="match status" value="1"/>
</dbReference>
<keyword evidence="1" id="KW-0547">Nucleotide-binding</keyword>
<dbReference type="GO" id="GO:0005524">
    <property type="term" value="F:ATP binding"/>
    <property type="evidence" value="ECO:0007669"/>
    <property type="project" value="UniProtKB-KW"/>
</dbReference>
<proteinExistence type="predicted"/>
<dbReference type="InterPro" id="IPR042099">
    <property type="entry name" value="ANL_N_sf"/>
</dbReference>
<feature type="domain" description="AMP-dependent synthetase/ligase" evidence="5">
    <location>
        <begin position="8"/>
        <end position="399"/>
    </location>
</feature>
<dbReference type="AlphaFoldDB" id="A0A9X7VWW3"/>
<accession>A0A9X7VWW3</accession>
<keyword evidence="4" id="KW-0472">Membrane</keyword>
<dbReference type="EMBL" id="CP071182">
    <property type="protein sequence ID" value="QSO46342.1"/>
    <property type="molecule type" value="Genomic_DNA"/>
</dbReference>
<dbReference type="Pfam" id="PF23562">
    <property type="entry name" value="AMP-binding_C_3"/>
    <property type="match status" value="1"/>
</dbReference>
<evidence type="ECO:0000256" key="3">
    <source>
        <dbReference type="SAM" id="MobiDB-lite"/>
    </source>
</evidence>
<dbReference type="InterPro" id="IPR000873">
    <property type="entry name" value="AMP-dep_synth/lig_dom"/>
</dbReference>
<dbReference type="SUPFAM" id="SSF56801">
    <property type="entry name" value="Acetyl-CoA synthetase-like"/>
    <property type="match status" value="1"/>
</dbReference>
<protein>
    <submittedName>
        <fullName evidence="6">AMP-binding protein</fullName>
    </submittedName>
</protein>
<dbReference type="PANTHER" id="PTHR43272:SF33">
    <property type="entry name" value="AMP-BINDING DOMAIN-CONTAINING PROTEIN-RELATED"/>
    <property type="match status" value="1"/>
</dbReference>
<sequence>MNVVQLLRASVVRNPQHPCLRFKLEGAYRDWTYQEVWDEIVKFAASLKERGIEPGDKVAIMAESSQKWTVCDFAIMALGAVVVPIYPSVTPQQAAFILRNADVKCLVVGTWDLAEKLVGYLPDLVQFVVLLDGSIQPYPVPVELFSEIQAQTPPPFNVGSIDDVTADVTATIVHTSGTSGTPKGVILSHGNLTSNIEACLSVLTVEPNDVTLSYLPLSHIFERTVGHFCLLTAGGTIAYAESLDTIQQDIAQIRPTVLVTVPRLLEKVYAGILQKIEDRPKSLSRFLGRCLDAPVGSWKYGVANRLVYRKLRSGLGGNLRAVVSGGAGLSGQISVFYQKAGIPVCEGYGMTETAPVIAVNPLDSVKPGTVGKPIPNVDIKIADDGELLVKGPNVMSGYYGNEEATAETIDAEGWLHTGDIAELVDGYIRIVERKKNLLVLATGKNVAPYPIENAITLSPFVLEAVLVGDQRKYVACLIVPDFQAIQSKLSLPASSDDGARALLLNLDVRRLLQQEIQQAVAEFADFERPKRAALLSAPFSIEGGDLTPTLKVKAKVVLQKYRREIEDMYEGIRYLDIYGSAKTGLGPEDASVNPPGGQSGGLASDVPREVMAATSATALHSEALHSEALHSEALHSGSETVAEKPAQVRVKRGHRALWVAGAAAAVLILGFGGLAYANRIPPSLNLLGTLHKVHHNNDQINQANDQIVGKMGKVENLSSLTPKLATQLQTLGTGLHQQNTNLTTLKKLSQDEIGLSQQFATLASKVHSDLASVSGTTKSQSSTAAEMSSTANHLNQTAGQLQQTNQQIATKLSQANTKTQTVSQEVP</sequence>
<keyword evidence="7" id="KW-1185">Reference proteome</keyword>
<dbReference type="RefSeq" id="WP_206655711.1">
    <property type="nucleotide sequence ID" value="NZ_CP071182.1"/>
</dbReference>
<dbReference type="GO" id="GO:0016020">
    <property type="term" value="C:membrane"/>
    <property type="evidence" value="ECO:0007669"/>
    <property type="project" value="TreeGrafter"/>
</dbReference>
<feature type="transmembrane region" description="Helical" evidence="4">
    <location>
        <begin position="656"/>
        <end position="677"/>
    </location>
</feature>
<evidence type="ECO:0000313" key="6">
    <source>
        <dbReference type="EMBL" id="QSO46342.1"/>
    </source>
</evidence>
<organism evidence="6 7">
    <name type="scientific">Alicyclobacillus mengziensis</name>
    <dbReference type="NCBI Taxonomy" id="2931921"/>
    <lineage>
        <taxon>Bacteria</taxon>
        <taxon>Bacillati</taxon>
        <taxon>Bacillota</taxon>
        <taxon>Bacilli</taxon>
        <taxon>Bacillales</taxon>
        <taxon>Alicyclobacillaceae</taxon>
        <taxon>Alicyclobacillus</taxon>
    </lineage>
</organism>
<evidence type="ECO:0000313" key="7">
    <source>
        <dbReference type="Proteomes" id="UP000663505"/>
    </source>
</evidence>
<dbReference type="CDD" id="cd05907">
    <property type="entry name" value="VL_LC_FACS_like"/>
    <property type="match status" value="1"/>
</dbReference>
<feature type="region of interest" description="Disordered" evidence="3">
    <location>
        <begin position="772"/>
        <end position="791"/>
    </location>
</feature>
<dbReference type="KEGG" id="afx:JZ786_17850"/>
<dbReference type="PROSITE" id="PS00455">
    <property type="entry name" value="AMP_BINDING"/>
    <property type="match status" value="1"/>
</dbReference>
<evidence type="ECO:0000256" key="1">
    <source>
        <dbReference type="ARBA" id="ARBA00022741"/>
    </source>
</evidence>